<dbReference type="Gene3D" id="3.40.120.10">
    <property type="entry name" value="Alpha-D-Glucose-1,6-Bisphosphate, subunit A, domain 3"/>
    <property type="match status" value="3"/>
</dbReference>
<dbReference type="FunFam" id="3.40.120.10:FF:000003">
    <property type="entry name" value="Phosphoglucosamine mutase"/>
    <property type="match status" value="1"/>
</dbReference>
<dbReference type="NCBIfam" id="NF008139">
    <property type="entry name" value="PRK10887.1"/>
    <property type="match status" value="1"/>
</dbReference>
<feature type="active site" description="Phosphoserine intermediate" evidence="6">
    <location>
        <position position="99"/>
    </location>
</feature>
<dbReference type="Pfam" id="PF02879">
    <property type="entry name" value="PGM_PMM_II"/>
    <property type="match status" value="1"/>
</dbReference>
<feature type="binding site" evidence="6">
    <location>
        <position position="240"/>
    </location>
    <ligand>
        <name>Mg(2+)</name>
        <dbReference type="ChEBI" id="CHEBI:18420"/>
    </ligand>
</feature>
<dbReference type="EMBL" id="JH611156">
    <property type="protein sequence ID" value="EJP71635.1"/>
    <property type="molecule type" value="Genomic_DNA"/>
</dbReference>
<evidence type="ECO:0000256" key="1">
    <source>
        <dbReference type="ARBA" id="ARBA00010231"/>
    </source>
</evidence>
<dbReference type="FunFam" id="3.40.120.10:FF:000001">
    <property type="entry name" value="Phosphoglucosamine mutase"/>
    <property type="match status" value="1"/>
</dbReference>
<dbReference type="Pfam" id="PF02880">
    <property type="entry name" value="PGM_PMM_III"/>
    <property type="match status" value="1"/>
</dbReference>
<feature type="binding site" description="via phosphate group" evidence="6">
    <location>
        <position position="99"/>
    </location>
    <ligand>
        <name>Mg(2+)</name>
        <dbReference type="ChEBI" id="CHEBI:18420"/>
    </ligand>
</feature>
<dbReference type="InterPro" id="IPR016055">
    <property type="entry name" value="A-D-PHexomutase_a/b/a-I/II/III"/>
</dbReference>
<reference evidence="11 12" key="1">
    <citation type="journal article" date="2012" name="ISME J.">
        <title>Genomic insights to SAR86, an abundant and uncultivated marine bacterial lineage.</title>
        <authorList>
            <person name="Dupont C.L."/>
            <person name="Rusch D.B."/>
            <person name="Yooseph S."/>
            <person name="Lombardo M.J."/>
            <person name="Richter R.A."/>
            <person name="Valas R."/>
            <person name="Novotny M."/>
            <person name="Yee-Greenbaum J."/>
            <person name="Selengut J.D."/>
            <person name="Haft D.H."/>
            <person name="Halpern A.L."/>
            <person name="Lasken R.S."/>
            <person name="Nealson K."/>
            <person name="Friedman R."/>
            <person name="Venter J.C."/>
        </authorList>
    </citation>
    <scope>NUCLEOTIDE SEQUENCE [LARGE SCALE GENOMIC DNA]</scope>
</reference>
<dbReference type="GO" id="GO:0004615">
    <property type="term" value="F:phosphomannomutase activity"/>
    <property type="evidence" value="ECO:0007669"/>
    <property type="project" value="TreeGrafter"/>
</dbReference>
<dbReference type="PANTHER" id="PTHR42946:SF1">
    <property type="entry name" value="PHOSPHOGLUCOMUTASE (ALPHA-D-GLUCOSE-1,6-BISPHOSPHATE-DEPENDENT)"/>
    <property type="match status" value="1"/>
</dbReference>
<sequence>MSLKFGTDGIRGPVESVVTPDACLRIGHATGLAMKELGWDTVVIGKDTRVSGYMLEAALQAGFIAAGVNVRLLGPIPTPGVAYLTKTLRNKFGVVISASHNDFLDNGIKIFNEDGEKISRDIEKRIEKHLAGDLSSVETSAIGKAYRFDESGPRYIEFCKSTVPSEISFSSLRIVLDCANGACYKVSPEVFEELGAEIIKIGTEPDGYNINQECGSTHPEIVSKAVIDHRADFGVSLDGDGDRVILVDEKGNILDGDDLLYILAFANPNRTGAWSGVVGTKMSNLGLEDGLKKLGYKFVRSDVGDKYVSEMLSKKGWMLGGETSGHIICRDLVSTGDGTIAALKVISSLLLLEKKPSEVLANFKKIPQVNTAIKVKNKDIVNDKDLQSLIKEIESDITVGRVLVRPSGTEPKIRIMIEAPEIKVAKKYAADIEKLIESKS</sequence>
<dbReference type="PANTHER" id="PTHR42946">
    <property type="entry name" value="PHOSPHOHEXOSE MUTASE"/>
    <property type="match status" value="1"/>
</dbReference>
<dbReference type="STRING" id="1123866.NT01SARS_0106"/>
<name>J4WR50_9GAMM</name>
<dbReference type="GO" id="GO:0006048">
    <property type="term" value="P:UDP-N-acetylglucosamine biosynthetic process"/>
    <property type="evidence" value="ECO:0007669"/>
    <property type="project" value="TreeGrafter"/>
</dbReference>
<dbReference type="Gene3D" id="3.30.310.50">
    <property type="entry name" value="Alpha-D-phosphohexomutase, C-terminal domain"/>
    <property type="match status" value="1"/>
</dbReference>
<feature type="domain" description="Alpha-D-phosphohexomutase alpha/beta/alpha" evidence="10">
    <location>
        <begin position="255"/>
        <end position="363"/>
    </location>
</feature>
<dbReference type="AlphaFoldDB" id="J4WR50"/>
<dbReference type="GO" id="GO:0005975">
    <property type="term" value="P:carbohydrate metabolic process"/>
    <property type="evidence" value="ECO:0007669"/>
    <property type="project" value="InterPro"/>
</dbReference>
<evidence type="ECO:0000256" key="2">
    <source>
        <dbReference type="ARBA" id="ARBA00022553"/>
    </source>
</evidence>
<evidence type="ECO:0000256" key="6">
    <source>
        <dbReference type="HAMAP-Rule" id="MF_01554"/>
    </source>
</evidence>
<dbReference type="SUPFAM" id="SSF53738">
    <property type="entry name" value="Phosphoglucomutase, first 3 domains"/>
    <property type="match status" value="3"/>
</dbReference>
<accession>J4WR50</accession>
<dbReference type="InterPro" id="IPR005846">
    <property type="entry name" value="A-D-PHexomutase_a/b/a-III"/>
</dbReference>
<dbReference type="PRINTS" id="PR00509">
    <property type="entry name" value="PGMPMM"/>
</dbReference>
<dbReference type="GO" id="GO:0008966">
    <property type="term" value="F:phosphoglucosamine mutase activity"/>
    <property type="evidence" value="ECO:0007669"/>
    <property type="project" value="UniProtKB-UniRule"/>
</dbReference>
<evidence type="ECO:0000313" key="11">
    <source>
        <dbReference type="EMBL" id="EJP71635.1"/>
    </source>
</evidence>
<keyword evidence="5 6" id="KW-0413">Isomerase</keyword>
<evidence type="ECO:0000259" key="10">
    <source>
        <dbReference type="Pfam" id="PF02880"/>
    </source>
</evidence>
<dbReference type="InterPro" id="IPR050060">
    <property type="entry name" value="Phosphoglucosamine_mutase"/>
</dbReference>
<keyword evidence="2 6" id="KW-0597">Phosphoprotein</keyword>
<proteinExistence type="inferred from homology"/>
<feature type="domain" description="Alpha-D-phosphohexomutase alpha/beta/alpha" evidence="8">
    <location>
        <begin position="3"/>
        <end position="131"/>
    </location>
</feature>
<dbReference type="InterPro" id="IPR005841">
    <property type="entry name" value="Alpha-D-phosphohexomutase_SF"/>
</dbReference>
<dbReference type="Proteomes" id="UP000010305">
    <property type="component" value="Unassembled WGS sequence"/>
</dbReference>
<evidence type="ECO:0000259" key="8">
    <source>
        <dbReference type="Pfam" id="PF02878"/>
    </source>
</evidence>
<evidence type="ECO:0000259" key="9">
    <source>
        <dbReference type="Pfam" id="PF02879"/>
    </source>
</evidence>
<dbReference type="HOGENOM" id="CLU_016950_7_0_6"/>
<feature type="domain" description="Alpha-D-phosphohexomutase C-terminal" evidence="7">
    <location>
        <begin position="373"/>
        <end position="434"/>
    </location>
</feature>
<feature type="binding site" evidence="6">
    <location>
        <position position="242"/>
    </location>
    <ligand>
        <name>Mg(2+)</name>
        <dbReference type="ChEBI" id="CHEBI:18420"/>
    </ligand>
</feature>
<comment type="cofactor">
    <cofactor evidence="6">
        <name>Mg(2+)</name>
        <dbReference type="ChEBI" id="CHEBI:18420"/>
    </cofactor>
    <text evidence="6">Binds 1 Mg(2+) ion per subunit.</text>
</comment>
<dbReference type="CDD" id="cd05802">
    <property type="entry name" value="GlmM"/>
    <property type="match status" value="1"/>
</dbReference>
<feature type="modified residue" description="Phosphoserine" evidence="6">
    <location>
        <position position="99"/>
    </location>
</feature>
<dbReference type="InterPro" id="IPR006352">
    <property type="entry name" value="GlmM_bact"/>
</dbReference>
<dbReference type="InterPro" id="IPR005845">
    <property type="entry name" value="A-D-PHexomutase_a/b/a-II"/>
</dbReference>
<dbReference type="InterPro" id="IPR005844">
    <property type="entry name" value="A-D-PHexomutase_a/b/a-I"/>
</dbReference>
<protein>
    <recommendedName>
        <fullName evidence="6">Phosphoglucosamine mutase</fullName>
        <ecNumber evidence="6">5.4.2.10</ecNumber>
    </recommendedName>
</protein>
<feature type="binding site" evidence="6">
    <location>
        <position position="238"/>
    </location>
    <ligand>
        <name>Mg(2+)</name>
        <dbReference type="ChEBI" id="CHEBI:18420"/>
    </ligand>
</feature>
<gene>
    <name evidence="6 11" type="primary">glmM</name>
    <name evidence="11" type="ORF">NT01SARS_0106</name>
</gene>
<dbReference type="InterPro" id="IPR005843">
    <property type="entry name" value="A-D-PHexomutase_C"/>
</dbReference>
<evidence type="ECO:0000313" key="12">
    <source>
        <dbReference type="Proteomes" id="UP000010305"/>
    </source>
</evidence>
<dbReference type="InterPro" id="IPR036900">
    <property type="entry name" value="A-D-PHexomutase_C_sf"/>
</dbReference>
<evidence type="ECO:0000256" key="4">
    <source>
        <dbReference type="ARBA" id="ARBA00022842"/>
    </source>
</evidence>
<comment type="PTM">
    <text evidence="6">Activated by phosphorylation.</text>
</comment>
<comment type="catalytic activity">
    <reaction evidence="6">
        <text>alpha-D-glucosamine 1-phosphate = D-glucosamine 6-phosphate</text>
        <dbReference type="Rhea" id="RHEA:23424"/>
        <dbReference type="ChEBI" id="CHEBI:58516"/>
        <dbReference type="ChEBI" id="CHEBI:58725"/>
        <dbReference type="EC" id="5.4.2.10"/>
    </reaction>
</comment>
<dbReference type="NCBIfam" id="TIGR01455">
    <property type="entry name" value="glmM"/>
    <property type="match status" value="1"/>
</dbReference>
<dbReference type="HAMAP" id="MF_01554_B">
    <property type="entry name" value="GlmM_B"/>
    <property type="match status" value="1"/>
</dbReference>
<keyword evidence="4 6" id="KW-0460">Magnesium</keyword>
<feature type="domain" description="Alpha-D-phosphohexomutase alpha/beta/alpha" evidence="9">
    <location>
        <begin position="154"/>
        <end position="251"/>
    </location>
</feature>
<organism evidence="11 12">
    <name type="scientific">SAR86 cluster bacterium SAR86A</name>
    <dbReference type="NCBI Taxonomy" id="1123866"/>
    <lineage>
        <taxon>Bacteria</taxon>
        <taxon>Pseudomonadati</taxon>
        <taxon>Pseudomonadota</taxon>
        <taxon>Gammaproteobacteria</taxon>
        <taxon>SAR86 cluster</taxon>
    </lineage>
</organism>
<dbReference type="EC" id="5.4.2.10" evidence="6"/>
<evidence type="ECO:0000259" key="7">
    <source>
        <dbReference type="Pfam" id="PF00408"/>
    </source>
</evidence>
<dbReference type="Pfam" id="PF00408">
    <property type="entry name" value="PGM_PMM_IV"/>
    <property type="match status" value="1"/>
</dbReference>
<comment type="function">
    <text evidence="6">Catalyzes the conversion of glucosamine-6-phosphate to glucosamine-1-phosphate.</text>
</comment>
<comment type="similarity">
    <text evidence="1 6">Belongs to the phosphohexose mutase family.</text>
</comment>
<evidence type="ECO:0000256" key="5">
    <source>
        <dbReference type="ARBA" id="ARBA00023235"/>
    </source>
</evidence>
<evidence type="ECO:0000256" key="3">
    <source>
        <dbReference type="ARBA" id="ARBA00022723"/>
    </source>
</evidence>
<dbReference type="SUPFAM" id="SSF55957">
    <property type="entry name" value="Phosphoglucomutase, C-terminal domain"/>
    <property type="match status" value="1"/>
</dbReference>
<keyword evidence="3 6" id="KW-0479">Metal-binding</keyword>
<dbReference type="GO" id="GO:0005829">
    <property type="term" value="C:cytosol"/>
    <property type="evidence" value="ECO:0007669"/>
    <property type="project" value="TreeGrafter"/>
</dbReference>
<dbReference type="GO" id="GO:0000287">
    <property type="term" value="F:magnesium ion binding"/>
    <property type="evidence" value="ECO:0007669"/>
    <property type="project" value="UniProtKB-UniRule"/>
</dbReference>
<dbReference type="Pfam" id="PF02878">
    <property type="entry name" value="PGM_PMM_I"/>
    <property type="match status" value="1"/>
</dbReference>
<dbReference type="GO" id="GO:0009252">
    <property type="term" value="P:peptidoglycan biosynthetic process"/>
    <property type="evidence" value="ECO:0007669"/>
    <property type="project" value="TreeGrafter"/>
</dbReference>